<sequence length="347" mass="39931">MNKLKWVFYLYLVFFNCMAFASSKEAVNMTVDFESAHMLVDILSKDKISDQQLEKLMGLQGIQATIHQTSRFDNGATAEVFKSTLVDVIEGRPNTYDPFRFHKLKDDLLGLKKIITTIENNPQHYINDVRQGISSYSPNNLSIETNIFIVVGGTSDGWAKDGNFYIALQYFKGDYKGLLILSIHELYHVAQPYFYGKSQKPDSSCEKILNQTRMEGIASIVGSPFNVTEGKEYIVWFQQKYKTNLQRISDNFVLLEMMLYRACNDPDVEFDRIYPLGFSGRWNSPLYYVGYYIGNTIEEIKGRDFLISTLKKSPSAMFKAYIDIYKEDKAKDIPRFDESTENIILAL</sequence>
<evidence type="ECO:0000313" key="3">
    <source>
        <dbReference type="Proteomes" id="UP001139028"/>
    </source>
</evidence>
<name>A0A9X2EV43_9GAMM</name>
<evidence type="ECO:0000313" key="2">
    <source>
        <dbReference type="EMBL" id="MCO1336486.1"/>
    </source>
</evidence>
<reference evidence="2" key="1">
    <citation type="journal article" date="2022" name="Arch. Microbiol.">
        <title>Microbulbifer okhotskensis sp. nov., isolated from a deep bottom sediment of the Okhotsk Sea.</title>
        <authorList>
            <person name="Romanenko L."/>
            <person name="Kurilenko V."/>
            <person name="Otstavnykh N."/>
            <person name="Velansky P."/>
            <person name="Isaeva M."/>
            <person name="Mikhailov V."/>
        </authorList>
    </citation>
    <scope>NUCLEOTIDE SEQUENCE</scope>
    <source>
        <strain evidence="2">OS29</strain>
    </source>
</reference>
<dbReference type="Proteomes" id="UP001139028">
    <property type="component" value="Unassembled WGS sequence"/>
</dbReference>
<dbReference type="Pfam" id="PF18958">
    <property type="entry name" value="DUF5700"/>
    <property type="match status" value="1"/>
</dbReference>
<organism evidence="2 3">
    <name type="scientific">Microbulbifer okhotskensis</name>
    <dbReference type="NCBI Taxonomy" id="2926617"/>
    <lineage>
        <taxon>Bacteria</taxon>
        <taxon>Pseudomonadati</taxon>
        <taxon>Pseudomonadota</taxon>
        <taxon>Gammaproteobacteria</taxon>
        <taxon>Cellvibrionales</taxon>
        <taxon>Microbulbiferaceae</taxon>
        <taxon>Microbulbifer</taxon>
    </lineage>
</organism>
<feature type="signal peptide" evidence="1">
    <location>
        <begin position="1"/>
        <end position="21"/>
    </location>
</feature>
<feature type="chain" id="PRO_5040865017" description="DUF2268 domain-containing protein" evidence="1">
    <location>
        <begin position="22"/>
        <end position="347"/>
    </location>
</feature>
<dbReference type="AlphaFoldDB" id="A0A9X2EV43"/>
<keyword evidence="3" id="KW-1185">Reference proteome</keyword>
<keyword evidence="1" id="KW-0732">Signal</keyword>
<protein>
    <recommendedName>
        <fullName evidence="4">DUF2268 domain-containing protein</fullName>
    </recommendedName>
</protein>
<evidence type="ECO:0008006" key="4">
    <source>
        <dbReference type="Google" id="ProtNLM"/>
    </source>
</evidence>
<comment type="caution">
    <text evidence="2">The sequence shown here is derived from an EMBL/GenBank/DDBJ whole genome shotgun (WGS) entry which is preliminary data.</text>
</comment>
<dbReference type="EMBL" id="JALBWM010000141">
    <property type="protein sequence ID" value="MCO1336486.1"/>
    <property type="molecule type" value="Genomic_DNA"/>
</dbReference>
<accession>A0A9X2EV43</accession>
<gene>
    <name evidence="2" type="ORF">MO867_19320</name>
</gene>
<dbReference type="InterPro" id="IPR043754">
    <property type="entry name" value="DUF5700"/>
</dbReference>
<evidence type="ECO:0000256" key="1">
    <source>
        <dbReference type="SAM" id="SignalP"/>
    </source>
</evidence>
<proteinExistence type="predicted"/>
<dbReference type="RefSeq" id="WP_252472167.1">
    <property type="nucleotide sequence ID" value="NZ_JALBWM010000141.1"/>
</dbReference>